<feature type="transmembrane region" description="Helical" evidence="12">
    <location>
        <begin position="117"/>
        <end position="136"/>
    </location>
</feature>
<evidence type="ECO:0000256" key="2">
    <source>
        <dbReference type="ARBA" id="ARBA00004141"/>
    </source>
</evidence>
<keyword evidence="11 12" id="KW-0472">Membrane</keyword>
<reference evidence="14 15" key="1">
    <citation type="submission" date="2021-03" db="EMBL/GenBank/DDBJ databases">
        <title>Genomic Encyclopedia of Type Strains, Phase IV (KMG-IV): sequencing the most valuable type-strain genomes for metagenomic binning, comparative biology and taxonomic classification.</title>
        <authorList>
            <person name="Goeker M."/>
        </authorList>
    </citation>
    <scope>NUCLEOTIDE SEQUENCE [LARGE SCALE GENOMIC DNA]</scope>
    <source>
        <strain evidence="14 15">DSM 25790</strain>
    </source>
</reference>
<accession>A0ABS4S567</accession>
<evidence type="ECO:0000256" key="10">
    <source>
        <dbReference type="ARBA" id="ARBA00023049"/>
    </source>
</evidence>
<evidence type="ECO:0000256" key="7">
    <source>
        <dbReference type="ARBA" id="ARBA00022801"/>
    </source>
</evidence>
<dbReference type="EC" id="3.4.24.-" evidence="14"/>
<evidence type="ECO:0000259" key="13">
    <source>
        <dbReference type="Pfam" id="PF02163"/>
    </source>
</evidence>
<keyword evidence="6" id="KW-0479">Metal-binding</keyword>
<keyword evidence="10" id="KW-0482">Metalloprotease</keyword>
<protein>
    <submittedName>
        <fullName evidence="14">Stage IV sporulation protein FB</fullName>
        <ecNumber evidence="14">3.4.24.-</ecNumber>
    </submittedName>
</protein>
<keyword evidence="8" id="KW-0862">Zinc</keyword>
<evidence type="ECO:0000313" key="14">
    <source>
        <dbReference type="EMBL" id="MBP2256638.1"/>
    </source>
</evidence>
<evidence type="ECO:0000256" key="5">
    <source>
        <dbReference type="ARBA" id="ARBA00022692"/>
    </source>
</evidence>
<evidence type="ECO:0000256" key="3">
    <source>
        <dbReference type="ARBA" id="ARBA00007931"/>
    </source>
</evidence>
<comment type="similarity">
    <text evidence="3">Belongs to the peptidase M50B family.</text>
</comment>
<keyword evidence="4" id="KW-0645">Protease</keyword>
<evidence type="ECO:0000256" key="12">
    <source>
        <dbReference type="SAM" id="Phobius"/>
    </source>
</evidence>
<feature type="transmembrane region" description="Helical" evidence="12">
    <location>
        <begin position="16"/>
        <end position="42"/>
    </location>
</feature>
<dbReference type="RefSeq" id="WP_029268621.1">
    <property type="nucleotide sequence ID" value="NZ_JAGIKX010000002.1"/>
</dbReference>
<dbReference type="Pfam" id="PF02163">
    <property type="entry name" value="Peptidase_M50"/>
    <property type="match status" value="2"/>
</dbReference>
<dbReference type="PANTHER" id="PTHR39188">
    <property type="entry name" value="MEMBRANE-ASSOCIATED ZINC METALLOPROTEASE M50B"/>
    <property type="match status" value="1"/>
</dbReference>
<organism evidence="14 15">
    <name type="scientific">Virgibacillus alimentarius</name>
    <dbReference type="NCBI Taxonomy" id="698769"/>
    <lineage>
        <taxon>Bacteria</taxon>
        <taxon>Bacillati</taxon>
        <taxon>Bacillota</taxon>
        <taxon>Bacilli</taxon>
        <taxon>Bacillales</taxon>
        <taxon>Bacillaceae</taxon>
        <taxon>Virgibacillus</taxon>
    </lineage>
</organism>
<comment type="cofactor">
    <cofactor evidence="1">
        <name>Zn(2+)</name>
        <dbReference type="ChEBI" id="CHEBI:29105"/>
    </cofactor>
</comment>
<feature type="domain" description="Peptidase M50" evidence="13">
    <location>
        <begin position="33"/>
        <end position="105"/>
    </location>
</feature>
<dbReference type="Proteomes" id="UP001519294">
    <property type="component" value="Unassembled WGS sequence"/>
</dbReference>
<comment type="subcellular location">
    <subcellularLocation>
        <location evidence="2">Membrane</location>
        <topology evidence="2">Multi-pass membrane protein</topology>
    </subcellularLocation>
</comment>
<evidence type="ECO:0000313" key="15">
    <source>
        <dbReference type="Proteomes" id="UP001519294"/>
    </source>
</evidence>
<dbReference type="GO" id="GO:0016787">
    <property type="term" value="F:hydrolase activity"/>
    <property type="evidence" value="ECO:0007669"/>
    <property type="project" value="UniProtKB-KW"/>
</dbReference>
<keyword evidence="5 12" id="KW-0812">Transmembrane</keyword>
<evidence type="ECO:0000256" key="6">
    <source>
        <dbReference type="ARBA" id="ARBA00022723"/>
    </source>
</evidence>
<feature type="transmembrane region" description="Helical" evidence="12">
    <location>
        <begin position="84"/>
        <end position="105"/>
    </location>
</feature>
<keyword evidence="7 14" id="KW-0378">Hydrolase</keyword>
<proteinExistence type="inferred from homology"/>
<dbReference type="EMBL" id="JAGIKX010000002">
    <property type="protein sequence ID" value="MBP2256638.1"/>
    <property type="molecule type" value="Genomic_DNA"/>
</dbReference>
<evidence type="ECO:0000256" key="11">
    <source>
        <dbReference type="ARBA" id="ARBA00023136"/>
    </source>
</evidence>
<feature type="transmembrane region" description="Helical" evidence="12">
    <location>
        <begin position="156"/>
        <end position="189"/>
    </location>
</feature>
<feature type="domain" description="Peptidase M50" evidence="13">
    <location>
        <begin position="112"/>
        <end position="161"/>
    </location>
</feature>
<sequence>MTTIFKNIPSIHIHPILLFFILIAILTGTFMELAIILSIIFIHELGHYTMAQILQWRIRRIMLWVFGGVMDTDEHGNKPIYEEVLVTIAGPFQHIIIFFIVFLFTTGDILPTSILHLIVYYNTAILLFNLLPIWPLDGGRLFFLYLSSFLPYRKAYHAIIIFSISLSLLIIILQFIFLPFTLSAFLLMIFLCMENRTEWKYRYYVFIRFLLNRYEGKSTVKGIQPITVSSENSLMNVFFLFRREKKHPIYIMFSNRKRIAIDENDCLRSYFYENQYNKKIGEVAKSIL</sequence>
<keyword evidence="15" id="KW-1185">Reference proteome</keyword>
<dbReference type="PANTHER" id="PTHR39188:SF3">
    <property type="entry name" value="STAGE IV SPORULATION PROTEIN FB"/>
    <property type="match status" value="1"/>
</dbReference>
<evidence type="ECO:0000256" key="8">
    <source>
        <dbReference type="ARBA" id="ARBA00022833"/>
    </source>
</evidence>
<comment type="caution">
    <text evidence="14">The sequence shown here is derived from an EMBL/GenBank/DDBJ whole genome shotgun (WGS) entry which is preliminary data.</text>
</comment>
<evidence type="ECO:0000256" key="4">
    <source>
        <dbReference type="ARBA" id="ARBA00022670"/>
    </source>
</evidence>
<dbReference type="InterPro" id="IPR008915">
    <property type="entry name" value="Peptidase_M50"/>
</dbReference>
<evidence type="ECO:0000256" key="9">
    <source>
        <dbReference type="ARBA" id="ARBA00022989"/>
    </source>
</evidence>
<evidence type="ECO:0000256" key="1">
    <source>
        <dbReference type="ARBA" id="ARBA00001947"/>
    </source>
</evidence>
<keyword evidence="9 12" id="KW-1133">Transmembrane helix</keyword>
<gene>
    <name evidence="14" type="ORF">J2Z81_000571</name>
</gene>
<name>A0ABS4S567_9BACI</name>